<dbReference type="InterPro" id="IPR058582">
    <property type="entry name" value="KH_NusA_2nd"/>
</dbReference>
<dbReference type="GO" id="GO:0005829">
    <property type="term" value="C:cytosol"/>
    <property type="evidence" value="ECO:0007669"/>
    <property type="project" value="TreeGrafter"/>
</dbReference>
<dbReference type="Pfam" id="PF13184">
    <property type="entry name" value="KH_NusA_1st"/>
    <property type="match status" value="1"/>
</dbReference>
<evidence type="ECO:0000256" key="2">
    <source>
        <dbReference type="ARBA" id="ARBA00022490"/>
    </source>
</evidence>
<dbReference type="PANTHER" id="PTHR22648:SF0">
    <property type="entry name" value="TRANSCRIPTION TERMINATION_ANTITERMINATION PROTEIN NUSA"/>
    <property type="match status" value="1"/>
</dbReference>
<evidence type="ECO:0000256" key="1">
    <source>
        <dbReference type="ARBA" id="ARBA00022472"/>
    </source>
</evidence>
<comment type="caution">
    <text evidence="10">The sequence shown here is derived from an EMBL/GenBank/DDBJ whole genome shotgun (WGS) entry which is preliminary data.</text>
</comment>
<organism evidence="10 11">
    <name type="scientific">Knoellia aerolata DSM 18566</name>
    <dbReference type="NCBI Taxonomy" id="1385519"/>
    <lineage>
        <taxon>Bacteria</taxon>
        <taxon>Bacillati</taxon>
        <taxon>Actinomycetota</taxon>
        <taxon>Actinomycetes</taxon>
        <taxon>Micrococcales</taxon>
        <taxon>Intrasporangiaceae</taxon>
        <taxon>Knoellia</taxon>
    </lineage>
</organism>
<evidence type="ECO:0000256" key="7">
    <source>
        <dbReference type="HAMAP-Rule" id="MF_00945"/>
    </source>
</evidence>
<dbReference type="Proteomes" id="UP000030013">
    <property type="component" value="Unassembled WGS sequence"/>
</dbReference>
<keyword evidence="3 7" id="KW-0889">Transcription antitermination</keyword>
<evidence type="ECO:0000256" key="4">
    <source>
        <dbReference type="ARBA" id="ARBA00022884"/>
    </source>
</evidence>
<keyword evidence="6 7" id="KW-0804">Transcription</keyword>
<feature type="compositionally biased region" description="Basic and acidic residues" evidence="8">
    <location>
        <begin position="385"/>
        <end position="396"/>
    </location>
</feature>
<feature type="domain" description="S1 motif" evidence="9">
    <location>
        <begin position="164"/>
        <end position="229"/>
    </location>
</feature>
<reference evidence="10 11" key="1">
    <citation type="submission" date="2013-08" db="EMBL/GenBank/DDBJ databases">
        <title>The genome sequence of Knoellia aerolata.</title>
        <authorList>
            <person name="Zhu W."/>
            <person name="Wang G."/>
        </authorList>
    </citation>
    <scope>NUCLEOTIDE SEQUENCE [LARGE SCALE GENOMIC DNA]</scope>
    <source>
        <strain evidence="10 11">DSM 18566</strain>
    </source>
</reference>
<dbReference type="GO" id="GO:0031564">
    <property type="term" value="P:transcription antitermination"/>
    <property type="evidence" value="ECO:0007669"/>
    <property type="project" value="UniProtKB-UniRule"/>
</dbReference>
<dbReference type="InterPro" id="IPR009019">
    <property type="entry name" value="KH_sf_prok-type"/>
</dbReference>
<evidence type="ECO:0000256" key="8">
    <source>
        <dbReference type="SAM" id="MobiDB-lite"/>
    </source>
</evidence>
<dbReference type="HAMAP" id="MF_00945_B">
    <property type="entry name" value="NusA_B"/>
    <property type="match status" value="1"/>
</dbReference>
<dbReference type="InterPro" id="IPR030842">
    <property type="entry name" value="TF_NusA_bacterial"/>
</dbReference>
<dbReference type="Pfam" id="PF26594">
    <property type="entry name" value="KH_NusA_2nd"/>
    <property type="match status" value="1"/>
</dbReference>
<keyword evidence="1 7" id="KW-0806">Transcription termination</keyword>
<dbReference type="InterPro" id="IPR036555">
    <property type="entry name" value="NusA_N_sf"/>
</dbReference>
<comment type="function">
    <text evidence="7">Participates in both transcription termination and antitermination.</text>
</comment>
<dbReference type="InterPro" id="IPR003029">
    <property type="entry name" value="S1_domain"/>
</dbReference>
<dbReference type="GO" id="GO:0003723">
    <property type="term" value="F:RNA binding"/>
    <property type="evidence" value="ECO:0007669"/>
    <property type="project" value="UniProtKB-UniRule"/>
</dbReference>
<feature type="compositionally biased region" description="Low complexity" evidence="8">
    <location>
        <begin position="78"/>
        <end position="109"/>
    </location>
</feature>
<comment type="subunit">
    <text evidence="7">Monomer. Binds directly to the core enzyme of the DNA-dependent RNA polymerase and to nascent RNA.</text>
</comment>
<sequence>MDIDLAVLRGVERERDISLDVLIPAIEQALLLAYQRSDGSYRNARAELDRKTGHVTIWVREEFEVPVEDAPADPAPPASADVAAPTTGSADVASGDAAGDGDLADATPSEPTPPRTRREYGPEFDDTPSDFGRVAAATARQVIVQRLRDIEDDAIMGDFKGREGDIVAGVIQQSPDPRHVTVDFGSVEGILPLAEQVPGERYVHGQRLRTYVVSVKRGMRGPQIGLSRTHPNLVRKLFALEVPEIADGSVEIAALAREAGHRTKIAVHTKVSGLNAKGACIGPMGARVRAVMAELHGEKIDIVDFSEDPATFIASALSPSRVQSVEIVDHKLRAARVVVPDYQLSLAIGREGQNARLAAKLTGWRIDIRSDNPGATPARGAGETGSERSDDARDPR</sequence>
<dbReference type="InterPro" id="IPR012340">
    <property type="entry name" value="NA-bd_OB-fold"/>
</dbReference>
<dbReference type="GO" id="GO:0003746">
    <property type="term" value="F:translation elongation factor activity"/>
    <property type="evidence" value="ECO:0007669"/>
    <property type="project" value="UniProtKB-KW"/>
</dbReference>
<evidence type="ECO:0000256" key="6">
    <source>
        <dbReference type="ARBA" id="ARBA00023163"/>
    </source>
</evidence>
<dbReference type="SMART" id="SM00316">
    <property type="entry name" value="S1"/>
    <property type="match status" value="1"/>
</dbReference>
<keyword evidence="11" id="KW-1185">Reference proteome</keyword>
<dbReference type="CDD" id="cd22529">
    <property type="entry name" value="KH-II_NusA_rpt2"/>
    <property type="match status" value="1"/>
</dbReference>
<dbReference type="Pfam" id="PF08529">
    <property type="entry name" value="NusA_N"/>
    <property type="match status" value="1"/>
</dbReference>
<dbReference type="CDD" id="cd02134">
    <property type="entry name" value="KH-II_NusA_rpt1"/>
    <property type="match status" value="1"/>
</dbReference>
<protein>
    <recommendedName>
        <fullName evidence="7">Transcription termination/antitermination protein NusA</fullName>
    </recommendedName>
</protein>
<evidence type="ECO:0000256" key="5">
    <source>
        <dbReference type="ARBA" id="ARBA00023015"/>
    </source>
</evidence>
<evidence type="ECO:0000259" key="9">
    <source>
        <dbReference type="PROSITE" id="PS50126"/>
    </source>
</evidence>
<dbReference type="eggNOG" id="COG0195">
    <property type="taxonomic scope" value="Bacteria"/>
</dbReference>
<dbReference type="InterPro" id="IPR013735">
    <property type="entry name" value="TF_NusA_N"/>
</dbReference>
<dbReference type="PANTHER" id="PTHR22648">
    <property type="entry name" value="TRANSCRIPTION TERMINATION FACTOR NUSA"/>
    <property type="match status" value="1"/>
</dbReference>
<comment type="similarity">
    <text evidence="7">Belongs to the NusA family.</text>
</comment>
<dbReference type="FunFam" id="3.30.300.20:FF:000002">
    <property type="entry name" value="Transcription termination/antitermination protein NusA"/>
    <property type="match status" value="1"/>
</dbReference>
<dbReference type="NCBIfam" id="TIGR01953">
    <property type="entry name" value="NusA"/>
    <property type="match status" value="1"/>
</dbReference>
<feature type="region of interest" description="Disordered" evidence="8">
    <location>
        <begin position="368"/>
        <end position="396"/>
    </location>
</feature>
<evidence type="ECO:0000313" key="11">
    <source>
        <dbReference type="Proteomes" id="UP000030013"/>
    </source>
</evidence>
<gene>
    <name evidence="7" type="primary">nusA</name>
    <name evidence="10" type="ORF">N801_00090</name>
</gene>
<keyword evidence="5 7" id="KW-0805">Transcription regulation</keyword>
<dbReference type="InterPro" id="IPR025249">
    <property type="entry name" value="TF_NusA_KH_1st"/>
</dbReference>
<keyword evidence="10" id="KW-0648">Protein biosynthesis</keyword>
<dbReference type="Gene3D" id="3.30.1480.10">
    <property type="entry name" value="NusA, N-terminal domain"/>
    <property type="match status" value="1"/>
</dbReference>
<dbReference type="SUPFAM" id="SSF69705">
    <property type="entry name" value="Transcription factor NusA, N-terminal domain"/>
    <property type="match status" value="1"/>
</dbReference>
<dbReference type="PROSITE" id="PS50084">
    <property type="entry name" value="KH_TYPE_1"/>
    <property type="match status" value="1"/>
</dbReference>
<accession>A0A0A0JLR8</accession>
<name>A0A0A0JLR8_9MICO</name>
<dbReference type="PROSITE" id="PS50126">
    <property type="entry name" value="S1"/>
    <property type="match status" value="1"/>
</dbReference>
<keyword evidence="2 7" id="KW-0963">Cytoplasm</keyword>
<dbReference type="CDD" id="cd04455">
    <property type="entry name" value="S1_NusA"/>
    <property type="match status" value="1"/>
</dbReference>
<dbReference type="GO" id="GO:0003700">
    <property type="term" value="F:DNA-binding transcription factor activity"/>
    <property type="evidence" value="ECO:0007669"/>
    <property type="project" value="InterPro"/>
</dbReference>
<evidence type="ECO:0000313" key="10">
    <source>
        <dbReference type="EMBL" id="KGN38390.1"/>
    </source>
</evidence>
<evidence type="ECO:0000256" key="3">
    <source>
        <dbReference type="ARBA" id="ARBA00022814"/>
    </source>
</evidence>
<dbReference type="SUPFAM" id="SSF54814">
    <property type="entry name" value="Prokaryotic type KH domain (KH-domain type II)"/>
    <property type="match status" value="2"/>
</dbReference>
<keyword evidence="10" id="KW-0251">Elongation factor</keyword>
<dbReference type="STRING" id="1385519.N801_00090"/>
<dbReference type="SUPFAM" id="SSF50249">
    <property type="entry name" value="Nucleic acid-binding proteins"/>
    <property type="match status" value="1"/>
</dbReference>
<proteinExistence type="inferred from homology"/>
<dbReference type="Gene3D" id="2.40.50.140">
    <property type="entry name" value="Nucleic acid-binding proteins"/>
    <property type="match status" value="1"/>
</dbReference>
<dbReference type="FunFam" id="2.40.50.140:FF:000098">
    <property type="entry name" value="Transcription termination/antitermination protein NusA"/>
    <property type="match status" value="1"/>
</dbReference>
<comment type="subcellular location">
    <subcellularLocation>
        <location evidence="7">Cytoplasm</location>
    </subcellularLocation>
</comment>
<keyword evidence="4 7" id="KW-0694">RNA-binding</keyword>
<dbReference type="Gene3D" id="3.30.300.20">
    <property type="match status" value="2"/>
</dbReference>
<dbReference type="FunFam" id="3.30.300.20:FF:000005">
    <property type="entry name" value="Transcription termination/antitermination protein NusA"/>
    <property type="match status" value="1"/>
</dbReference>
<feature type="region of interest" description="Disordered" evidence="8">
    <location>
        <begin position="68"/>
        <end position="130"/>
    </location>
</feature>
<dbReference type="GO" id="GO:0006353">
    <property type="term" value="P:DNA-templated transcription termination"/>
    <property type="evidence" value="ECO:0007669"/>
    <property type="project" value="UniProtKB-UniRule"/>
</dbReference>
<dbReference type="OrthoDB" id="9807233at2"/>
<dbReference type="InterPro" id="IPR010213">
    <property type="entry name" value="TF_NusA"/>
</dbReference>
<dbReference type="AlphaFoldDB" id="A0A0A0JLR8"/>
<dbReference type="RefSeq" id="WP_035940677.1">
    <property type="nucleotide sequence ID" value="NZ_AVPL01000090.1"/>
</dbReference>
<dbReference type="EMBL" id="AVPL01000090">
    <property type="protein sequence ID" value="KGN38390.1"/>
    <property type="molecule type" value="Genomic_DNA"/>
</dbReference>
<dbReference type="InterPro" id="IPR015946">
    <property type="entry name" value="KH_dom-like_a/b"/>
</dbReference>